<dbReference type="KEGG" id="phal:H9I45_07575"/>
<accession>A0A7L8AJX1</accession>
<dbReference type="SUPFAM" id="SSF55729">
    <property type="entry name" value="Acyl-CoA N-acyltransferases (Nat)"/>
    <property type="match status" value="1"/>
</dbReference>
<sequence length="290" mass="33669">MIQYIKRENLDVLKYDACIENSIQSRIYAFSWYLDIVADNWDVLVLNDYEAVMPLPWKKKYFLKYVAQPYFCQQLGVFSLHNISEEIQASFLNKIPNKFVKISINMNSGNFSSSKMIEKKNYILRLDSSHDKIFKSFSKGRKHAVKVGEKNNLQVKETSIQKLIEIKKEFYNDIIFPEKIIKNIADYVLKNNKGFILGVYNDEVLLGGSLFLKSKNRIIYLFSSNTAEGKKLQAPSFLLNTIIKQHENSNFILDFEGSNIPNVASFFKSFGAENEGYYHLNYIHLLKSIS</sequence>
<dbReference type="OrthoDB" id="1113003at2"/>
<evidence type="ECO:0008006" key="3">
    <source>
        <dbReference type="Google" id="ProtNLM"/>
    </source>
</evidence>
<keyword evidence="2" id="KW-1185">Reference proteome</keyword>
<dbReference type="Gene3D" id="3.40.630.30">
    <property type="match status" value="1"/>
</dbReference>
<reference evidence="1 2" key="1">
    <citation type="journal article" date="2016" name="Int. J. Syst. Evol. Microbiol.">
        <title>Polaribacter haliotis sp. nov., isolated from the gut of abalone Haliotis discus hannai.</title>
        <authorList>
            <person name="Kim Y.O."/>
            <person name="Park I.S."/>
            <person name="Park S."/>
            <person name="Nam B.H."/>
            <person name="Park J.M."/>
            <person name="Kim D.G."/>
            <person name="Yoon J.H."/>
        </authorList>
    </citation>
    <scope>NUCLEOTIDE SEQUENCE [LARGE SCALE GENOMIC DNA]</scope>
    <source>
        <strain evidence="1 2">KCTC 52418</strain>
    </source>
</reference>
<proteinExistence type="predicted"/>
<dbReference type="EMBL" id="CP061813">
    <property type="protein sequence ID" value="QOD62292.1"/>
    <property type="molecule type" value="Genomic_DNA"/>
</dbReference>
<name>A0A7L8AJX1_9FLAO</name>
<dbReference type="Proteomes" id="UP000516764">
    <property type="component" value="Chromosome"/>
</dbReference>
<protein>
    <recommendedName>
        <fullName evidence="3">BioF2-like acetyltransferase domain-containing protein</fullName>
    </recommendedName>
</protein>
<evidence type="ECO:0000313" key="1">
    <source>
        <dbReference type="EMBL" id="QOD62292.1"/>
    </source>
</evidence>
<dbReference type="AlphaFoldDB" id="A0A7L8AJX1"/>
<dbReference type="RefSeq" id="WP_088354739.1">
    <property type="nucleotide sequence ID" value="NZ_CP061813.1"/>
</dbReference>
<evidence type="ECO:0000313" key="2">
    <source>
        <dbReference type="Proteomes" id="UP000516764"/>
    </source>
</evidence>
<dbReference type="InterPro" id="IPR016181">
    <property type="entry name" value="Acyl_CoA_acyltransferase"/>
</dbReference>
<organism evidence="1 2">
    <name type="scientific">Polaribacter haliotis</name>
    <dbReference type="NCBI Taxonomy" id="1888915"/>
    <lineage>
        <taxon>Bacteria</taxon>
        <taxon>Pseudomonadati</taxon>
        <taxon>Bacteroidota</taxon>
        <taxon>Flavobacteriia</taxon>
        <taxon>Flavobacteriales</taxon>
        <taxon>Flavobacteriaceae</taxon>
    </lineage>
</organism>
<gene>
    <name evidence="1" type="ORF">H9I45_07575</name>
</gene>